<proteinExistence type="predicted"/>
<dbReference type="RefSeq" id="WP_125715817.1">
    <property type="nucleotide sequence ID" value="NZ_JBHTOP010000022.1"/>
</dbReference>
<organism evidence="3 4">
    <name type="scientific">Agrilactobacillus yilanensis</name>
    <dbReference type="NCBI Taxonomy" id="2485997"/>
    <lineage>
        <taxon>Bacteria</taxon>
        <taxon>Bacillati</taxon>
        <taxon>Bacillota</taxon>
        <taxon>Bacilli</taxon>
        <taxon>Lactobacillales</taxon>
        <taxon>Lactobacillaceae</taxon>
        <taxon>Agrilactobacillus</taxon>
    </lineage>
</organism>
<feature type="domain" description="S-layer protein C-terminal" evidence="2">
    <location>
        <begin position="401"/>
        <end position="438"/>
    </location>
</feature>
<reference evidence="4" key="1">
    <citation type="journal article" date="2019" name="Int. J. Syst. Evol. Microbiol.">
        <title>The Global Catalogue of Microorganisms (GCM) 10K type strain sequencing project: providing services to taxonomists for standard genome sequencing and annotation.</title>
        <authorList>
            <consortium name="The Broad Institute Genomics Platform"/>
            <consortium name="The Broad Institute Genome Sequencing Center for Infectious Disease"/>
            <person name="Wu L."/>
            <person name="Ma J."/>
        </authorList>
    </citation>
    <scope>NUCLEOTIDE SEQUENCE [LARGE SCALE GENOMIC DNA]</scope>
    <source>
        <strain evidence="4">CCM 8896</strain>
    </source>
</reference>
<accession>A0ABW4J968</accession>
<protein>
    <submittedName>
        <fullName evidence="3">SLAP domain-containing protein</fullName>
    </submittedName>
</protein>
<dbReference type="Proteomes" id="UP001597267">
    <property type="component" value="Unassembled WGS sequence"/>
</dbReference>
<feature type="chain" id="PRO_5045811743" evidence="1">
    <location>
        <begin position="29"/>
        <end position="517"/>
    </location>
</feature>
<dbReference type="EMBL" id="JBHTOP010000022">
    <property type="protein sequence ID" value="MFD1672168.1"/>
    <property type="molecule type" value="Genomic_DNA"/>
</dbReference>
<evidence type="ECO:0000256" key="1">
    <source>
        <dbReference type="SAM" id="SignalP"/>
    </source>
</evidence>
<comment type="caution">
    <text evidence="3">The sequence shown here is derived from an EMBL/GenBank/DDBJ whole genome shotgun (WGS) entry which is preliminary data.</text>
</comment>
<name>A0ABW4J968_9LACO</name>
<dbReference type="Pfam" id="PF03217">
    <property type="entry name" value="SlpA"/>
    <property type="match status" value="1"/>
</dbReference>
<feature type="signal peptide" evidence="1">
    <location>
        <begin position="1"/>
        <end position="28"/>
    </location>
</feature>
<evidence type="ECO:0000313" key="4">
    <source>
        <dbReference type="Proteomes" id="UP001597267"/>
    </source>
</evidence>
<evidence type="ECO:0000259" key="2">
    <source>
        <dbReference type="Pfam" id="PF03217"/>
    </source>
</evidence>
<gene>
    <name evidence="3" type="ORF">ACFQ5M_08670</name>
</gene>
<keyword evidence="1" id="KW-0732">Signal</keyword>
<dbReference type="InterPro" id="IPR024968">
    <property type="entry name" value="SlpA_C_lactobacillus"/>
</dbReference>
<sequence>MNLTKFGCYSAAILGALSLSLSLDQVQATTTTAAATVAAPTDDHTYTTAEQRQIRELTALYKKMDQTEYNAQTIYASPTNLSGAPFRVGQIKHNYIDATTQWLNYYRRLVGLPSVQTTNDQNYLSQVGASVLAGVNANPMLSQHGLANATRPDYISTYVWQQAQFVTNASNLYFRANGESAGSTVDGLIADNNNIDGNDTGHRAWILSPYLQNFGIGAAYGTNSWKYVDMMVMNDNWLTASSAQPQKNIVTYPSAGVFPLEALTKPVYNHHLVPWSIYFSEKQQASGDLNVVIKDETTNQQQNANDLLDASIYQYGSYKSVYTFTPTLPLVSGHQYTVTLNGLQNYPNGYTYQFKLFNITDDTQLVDKTSALQQIDIQEAGIGTIKNAPGGKTQVLTAPINGQATGQKLANNTQWRTYGKTFINQQYFYNIGKNQWVNGRFLELSNVQKQGVLTIDKAYGQQIAAYNSPYYDQQVTGRLFATGSAWRYHQVVNIGGIDWYNLGADQWVPSTNVTVNE</sequence>
<evidence type="ECO:0000313" key="3">
    <source>
        <dbReference type="EMBL" id="MFD1672168.1"/>
    </source>
</evidence>
<keyword evidence="4" id="KW-1185">Reference proteome</keyword>